<organism evidence="3 4">
    <name type="scientific">Crucibulum laeve</name>
    <dbReference type="NCBI Taxonomy" id="68775"/>
    <lineage>
        <taxon>Eukaryota</taxon>
        <taxon>Fungi</taxon>
        <taxon>Dikarya</taxon>
        <taxon>Basidiomycota</taxon>
        <taxon>Agaricomycotina</taxon>
        <taxon>Agaricomycetes</taxon>
        <taxon>Agaricomycetidae</taxon>
        <taxon>Agaricales</taxon>
        <taxon>Agaricineae</taxon>
        <taxon>Nidulariaceae</taxon>
        <taxon>Crucibulum</taxon>
    </lineage>
</organism>
<evidence type="ECO:0000256" key="1">
    <source>
        <dbReference type="SAM" id="MobiDB-lite"/>
    </source>
</evidence>
<feature type="domain" description="F-box" evidence="2">
    <location>
        <begin position="39"/>
        <end position="79"/>
    </location>
</feature>
<evidence type="ECO:0000313" key="3">
    <source>
        <dbReference type="EMBL" id="TFK44833.1"/>
    </source>
</evidence>
<accession>A0A5C3MJI0</accession>
<dbReference type="Proteomes" id="UP000308652">
    <property type="component" value="Unassembled WGS sequence"/>
</dbReference>
<keyword evidence="4" id="KW-1185">Reference proteome</keyword>
<feature type="region of interest" description="Disordered" evidence="1">
    <location>
        <begin position="413"/>
        <end position="432"/>
    </location>
</feature>
<dbReference type="SUPFAM" id="SSF81383">
    <property type="entry name" value="F-box domain"/>
    <property type="match status" value="1"/>
</dbReference>
<reference evidence="3 4" key="1">
    <citation type="journal article" date="2019" name="Nat. Ecol. Evol.">
        <title>Megaphylogeny resolves global patterns of mushroom evolution.</title>
        <authorList>
            <person name="Varga T."/>
            <person name="Krizsan K."/>
            <person name="Foldi C."/>
            <person name="Dima B."/>
            <person name="Sanchez-Garcia M."/>
            <person name="Sanchez-Ramirez S."/>
            <person name="Szollosi G.J."/>
            <person name="Szarkandi J.G."/>
            <person name="Papp V."/>
            <person name="Albert L."/>
            <person name="Andreopoulos W."/>
            <person name="Angelini C."/>
            <person name="Antonin V."/>
            <person name="Barry K.W."/>
            <person name="Bougher N.L."/>
            <person name="Buchanan P."/>
            <person name="Buyck B."/>
            <person name="Bense V."/>
            <person name="Catcheside P."/>
            <person name="Chovatia M."/>
            <person name="Cooper J."/>
            <person name="Damon W."/>
            <person name="Desjardin D."/>
            <person name="Finy P."/>
            <person name="Geml J."/>
            <person name="Haridas S."/>
            <person name="Hughes K."/>
            <person name="Justo A."/>
            <person name="Karasinski D."/>
            <person name="Kautmanova I."/>
            <person name="Kiss B."/>
            <person name="Kocsube S."/>
            <person name="Kotiranta H."/>
            <person name="LaButti K.M."/>
            <person name="Lechner B.E."/>
            <person name="Liimatainen K."/>
            <person name="Lipzen A."/>
            <person name="Lukacs Z."/>
            <person name="Mihaltcheva S."/>
            <person name="Morgado L.N."/>
            <person name="Niskanen T."/>
            <person name="Noordeloos M.E."/>
            <person name="Ohm R.A."/>
            <person name="Ortiz-Santana B."/>
            <person name="Ovrebo C."/>
            <person name="Racz N."/>
            <person name="Riley R."/>
            <person name="Savchenko A."/>
            <person name="Shiryaev A."/>
            <person name="Soop K."/>
            <person name="Spirin V."/>
            <person name="Szebenyi C."/>
            <person name="Tomsovsky M."/>
            <person name="Tulloss R.E."/>
            <person name="Uehling J."/>
            <person name="Grigoriev I.V."/>
            <person name="Vagvolgyi C."/>
            <person name="Papp T."/>
            <person name="Martin F.M."/>
            <person name="Miettinen O."/>
            <person name="Hibbett D.S."/>
            <person name="Nagy L.G."/>
        </authorList>
    </citation>
    <scope>NUCLEOTIDE SEQUENCE [LARGE SCALE GENOMIC DNA]</scope>
    <source>
        <strain evidence="3 4">CBS 166.37</strain>
    </source>
</reference>
<protein>
    <recommendedName>
        <fullName evidence="2">F-box domain-containing protein</fullName>
    </recommendedName>
</protein>
<name>A0A5C3MJI0_9AGAR</name>
<dbReference type="STRING" id="68775.A0A5C3MJI0"/>
<dbReference type="OrthoDB" id="3219396at2759"/>
<evidence type="ECO:0000313" key="4">
    <source>
        <dbReference type="Proteomes" id="UP000308652"/>
    </source>
</evidence>
<evidence type="ECO:0000259" key="2">
    <source>
        <dbReference type="SMART" id="SM00256"/>
    </source>
</evidence>
<dbReference type="InterPro" id="IPR001810">
    <property type="entry name" value="F-box_dom"/>
</dbReference>
<dbReference type="Pfam" id="PF12937">
    <property type="entry name" value="F-box-like"/>
    <property type="match status" value="1"/>
</dbReference>
<proteinExistence type="predicted"/>
<dbReference type="AlphaFoldDB" id="A0A5C3MJI0"/>
<sequence length="574" mass="62473">MSKHSLSPAPLPPSKRLHALSSSTRRGDALQPFSFNDSLYDELILCIFSHLSWVDLCSVQPTNRNWARLAADNELWRKLYLRVYGRTRLRGARGFISRADGREVKPLPGRAKTDDFKDWKWMFRISSNWRKGRCTVEKIVSEPPPIPQDDLELPYQTHILLAGTLTITASSHPSSLPLVRISSLRDSEHNLVCESKHAGSCQITALAMDQSPPSSGQLRIASFLSTGEFFVFLVNHSHGKPSSPSKKLVYVPARQSNRTSPIIQAVYHHPLLITLSQAFTLSLYDLSSDTIKHTQTLSSYTSFPPSSLVLSNPTPTTYKLVLAYATPVYPAHWSVGATELIISGSSSSPSPTFSQQISDPILEPMTVQTTRTIRTLEVPPGWMDDSKLRSMREQWSRKVSCVADTQTDGKWLVLAPGNSSSSSPSSSSSYHGSTSSFPPSSSLFSGSYSSSSGVASSPSHSSTNLQLYRLSLPASSSSVSSSPPKLTFVRSLHGQIGPISALALADGRCVSLGSNGSIWVWDLEGGTGAEVAVSSELASSIGYDGHLAKGNVCFDERRIITATGGNILVRRFDI</sequence>
<dbReference type="Gene3D" id="1.20.1280.50">
    <property type="match status" value="1"/>
</dbReference>
<gene>
    <name evidence="3" type="ORF">BDQ12DRAFT_594416</name>
</gene>
<dbReference type="InterPro" id="IPR036322">
    <property type="entry name" value="WD40_repeat_dom_sf"/>
</dbReference>
<dbReference type="InterPro" id="IPR036047">
    <property type="entry name" value="F-box-like_dom_sf"/>
</dbReference>
<dbReference type="SUPFAM" id="SSF50978">
    <property type="entry name" value="WD40 repeat-like"/>
    <property type="match status" value="1"/>
</dbReference>
<dbReference type="SMART" id="SM00256">
    <property type="entry name" value="FBOX"/>
    <property type="match status" value="1"/>
</dbReference>
<dbReference type="EMBL" id="ML213590">
    <property type="protein sequence ID" value="TFK44833.1"/>
    <property type="molecule type" value="Genomic_DNA"/>
</dbReference>